<dbReference type="RefSeq" id="WP_179549080.1">
    <property type="nucleotide sequence ID" value="NZ_BSEW01000002.1"/>
</dbReference>
<name>A0A852SU21_9MICO</name>
<comment type="caution">
    <text evidence="1">The sequence shown here is derived from an EMBL/GenBank/DDBJ whole genome shotgun (WGS) entry which is preliminary data.</text>
</comment>
<dbReference type="AlphaFoldDB" id="A0A852SU21"/>
<protein>
    <recommendedName>
        <fullName evidence="3">Phage tail protein</fullName>
    </recommendedName>
</protein>
<organism evidence="1 2">
    <name type="scientific">Herbiconiux flava</name>
    <dbReference type="NCBI Taxonomy" id="881268"/>
    <lineage>
        <taxon>Bacteria</taxon>
        <taxon>Bacillati</taxon>
        <taxon>Actinomycetota</taxon>
        <taxon>Actinomycetes</taxon>
        <taxon>Micrococcales</taxon>
        <taxon>Microbacteriaceae</taxon>
        <taxon>Herbiconiux</taxon>
    </lineage>
</organism>
<gene>
    <name evidence="1" type="ORF">BJ984_003449</name>
</gene>
<proteinExistence type="predicted"/>
<keyword evidence="2" id="KW-1185">Reference proteome</keyword>
<dbReference type="Proteomes" id="UP000549913">
    <property type="component" value="Unassembled WGS sequence"/>
</dbReference>
<evidence type="ECO:0008006" key="3">
    <source>
        <dbReference type="Google" id="ProtNLM"/>
    </source>
</evidence>
<sequence>MIGDADVSSHSWEAWLIVEGGPEFHRSPISGSFTLDESWSPFGQGQLVFDLDTCPELAALDPDGTQYMWLDMTQSYGTALRLGDFSRVHWGVADVSAAQGDEPVSDLSTFFRTFGYGGEAEPADDVRRRFPRLMVRSRETDPVAGTVTIGVSTLDAVLQDRAHASDTVPELFPPAGMTKVLDLVNWVLSSTAFDQVAVTADNAETATFSREENPWSTGTTAIEYLSPILQRADLLLYCEPNGLWTLRRAAVPIAALPQAATLSGASTVVSVQERIDMDRTVTQSVLVIYEWTDSDGQRQTRYDAAQLPGQDTRRPLVVRYERPFPGSGAAARILSQVARRRRAVPVDAVSDYRVSPGMQLDVIVPQVLVRCRVRSITWTIPEDRMSITTRDVEALPDDN</sequence>
<reference evidence="1 2" key="1">
    <citation type="submission" date="2020-07" db="EMBL/GenBank/DDBJ databases">
        <title>Sequencing the genomes of 1000 actinobacteria strains.</title>
        <authorList>
            <person name="Klenk H.-P."/>
        </authorList>
    </citation>
    <scope>NUCLEOTIDE SEQUENCE [LARGE SCALE GENOMIC DNA]</scope>
    <source>
        <strain evidence="1 2">DSM 26474</strain>
    </source>
</reference>
<evidence type="ECO:0000313" key="1">
    <source>
        <dbReference type="EMBL" id="NYD72291.1"/>
    </source>
</evidence>
<evidence type="ECO:0000313" key="2">
    <source>
        <dbReference type="Proteomes" id="UP000549913"/>
    </source>
</evidence>
<accession>A0A852SU21</accession>
<dbReference type="EMBL" id="JACCBM010000001">
    <property type="protein sequence ID" value="NYD72291.1"/>
    <property type="molecule type" value="Genomic_DNA"/>
</dbReference>